<reference evidence="2" key="2">
    <citation type="submission" date="2023-05" db="EMBL/GenBank/DDBJ databases">
        <authorList>
            <consortium name="Lawrence Berkeley National Laboratory"/>
            <person name="Steindorff A."/>
            <person name="Hensen N."/>
            <person name="Bonometti L."/>
            <person name="Westerberg I."/>
            <person name="Brannstrom I.O."/>
            <person name="Guillou S."/>
            <person name="Cros-Aarteil S."/>
            <person name="Calhoun S."/>
            <person name="Haridas S."/>
            <person name="Kuo A."/>
            <person name="Mondo S."/>
            <person name="Pangilinan J."/>
            <person name="Riley R."/>
            <person name="Labutti K."/>
            <person name="Andreopoulos B."/>
            <person name="Lipzen A."/>
            <person name="Chen C."/>
            <person name="Yanf M."/>
            <person name="Daum C."/>
            <person name="Ng V."/>
            <person name="Clum A."/>
            <person name="Ohm R."/>
            <person name="Martin F."/>
            <person name="Silar P."/>
            <person name="Natvig D."/>
            <person name="Lalanne C."/>
            <person name="Gautier V."/>
            <person name="Ament-Velasquez S.L."/>
            <person name="Kruys A."/>
            <person name="Hutchinson M.I."/>
            <person name="Powell A.J."/>
            <person name="Barry K."/>
            <person name="Miller A.N."/>
            <person name="Grigoriev I.V."/>
            <person name="Debuchy R."/>
            <person name="Gladieux P."/>
            <person name="Thoren M.H."/>
            <person name="Johannesson H."/>
        </authorList>
    </citation>
    <scope>NUCLEOTIDE SEQUENCE</scope>
    <source>
        <strain evidence="2">CBS 123565</strain>
    </source>
</reference>
<gene>
    <name evidence="2" type="ORF">BT67DRAFT_445867</name>
</gene>
<proteinExistence type="predicted"/>
<comment type="caution">
    <text evidence="2">The sequence shown here is derived from an EMBL/GenBank/DDBJ whole genome shotgun (WGS) entry which is preliminary data.</text>
</comment>
<dbReference type="Proteomes" id="UP001304895">
    <property type="component" value="Unassembled WGS sequence"/>
</dbReference>
<accession>A0AAN6UC00</accession>
<evidence type="ECO:0000256" key="1">
    <source>
        <dbReference type="SAM" id="MobiDB-lite"/>
    </source>
</evidence>
<name>A0AAN6UC00_9PEZI</name>
<feature type="region of interest" description="Disordered" evidence="1">
    <location>
        <begin position="316"/>
        <end position="340"/>
    </location>
</feature>
<dbReference type="AlphaFoldDB" id="A0AAN6UC00"/>
<protein>
    <submittedName>
        <fullName evidence="2">Uncharacterized protein</fullName>
    </submittedName>
</protein>
<evidence type="ECO:0000313" key="2">
    <source>
        <dbReference type="EMBL" id="KAK4130232.1"/>
    </source>
</evidence>
<organism evidence="2 3">
    <name type="scientific">Trichocladium antarcticum</name>
    <dbReference type="NCBI Taxonomy" id="1450529"/>
    <lineage>
        <taxon>Eukaryota</taxon>
        <taxon>Fungi</taxon>
        <taxon>Dikarya</taxon>
        <taxon>Ascomycota</taxon>
        <taxon>Pezizomycotina</taxon>
        <taxon>Sordariomycetes</taxon>
        <taxon>Sordariomycetidae</taxon>
        <taxon>Sordariales</taxon>
        <taxon>Chaetomiaceae</taxon>
        <taxon>Trichocladium</taxon>
    </lineage>
</organism>
<reference evidence="2" key="1">
    <citation type="journal article" date="2023" name="Mol. Phylogenet. Evol.">
        <title>Genome-scale phylogeny and comparative genomics of the fungal order Sordariales.</title>
        <authorList>
            <person name="Hensen N."/>
            <person name="Bonometti L."/>
            <person name="Westerberg I."/>
            <person name="Brannstrom I.O."/>
            <person name="Guillou S."/>
            <person name="Cros-Aarteil S."/>
            <person name="Calhoun S."/>
            <person name="Haridas S."/>
            <person name="Kuo A."/>
            <person name="Mondo S."/>
            <person name="Pangilinan J."/>
            <person name="Riley R."/>
            <person name="LaButti K."/>
            <person name="Andreopoulos B."/>
            <person name="Lipzen A."/>
            <person name="Chen C."/>
            <person name="Yan M."/>
            <person name="Daum C."/>
            <person name="Ng V."/>
            <person name="Clum A."/>
            <person name="Steindorff A."/>
            <person name="Ohm R.A."/>
            <person name="Martin F."/>
            <person name="Silar P."/>
            <person name="Natvig D.O."/>
            <person name="Lalanne C."/>
            <person name="Gautier V."/>
            <person name="Ament-Velasquez S.L."/>
            <person name="Kruys A."/>
            <person name="Hutchinson M.I."/>
            <person name="Powell A.J."/>
            <person name="Barry K."/>
            <person name="Miller A.N."/>
            <person name="Grigoriev I.V."/>
            <person name="Debuchy R."/>
            <person name="Gladieux P."/>
            <person name="Hiltunen Thoren M."/>
            <person name="Johannesson H."/>
        </authorList>
    </citation>
    <scope>NUCLEOTIDE SEQUENCE</scope>
    <source>
        <strain evidence="2">CBS 123565</strain>
    </source>
</reference>
<evidence type="ECO:0000313" key="3">
    <source>
        <dbReference type="Proteomes" id="UP001304895"/>
    </source>
</evidence>
<dbReference type="EMBL" id="MU853440">
    <property type="protein sequence ID" value="KAK4130232.1"/>
    <property type="molecule type" value="Genomic_DNA"/>
</dbReference>
<keyword evidence="3" id="KW-1185">Reference proteome</keyword>
<sequence length="340" mass="38245">MAISGEDQGHDHQSRSNTPTPPPTTSPLSINRLLALHPRERLLVHPLCWTDRQLDLLGCRIHSHYEEADSAGADENAGATSSKSDRLAAFLAERLNFQLHHEELADTIAQLLRPLGGCISIELNRRVNLYFNRRSRASIRFRHLSVSIRRPVPEIITLACLDYGGAMLERESYFKPPSNPRYTDWEGLRRSYTLAKLHTPADPQRDPLLVALAIALAQKDRRHAAQPLSPNSSFTVRILATGDGRPKPVNLYVAYVKASFLDRLDFPSQNPAVSSGLDIDHWHIPAEPFQTLPQRVCQTLKPDGYRKTHLKNLSESLGKAGKKRKRDVASDRRTSTLKRT</sequence>
<feature type="region of interest" description="Disordered" evidence="1">
    <location>
        <begin position="1"/>
        <end position="29"/>
    </location>
</feature>